<dbReference type="InterPro" id="IPR055300">
    <property type="entry name" value="CWZF3/5/7"/>
</dbReference>
<feature type="region of interest" description="Disordered" evidence="4">
    <location>
        <begin position="1"/>
        <end position="43"/>
    </location>
</feature>
<gene>
    <name evidence="6" type="ORF">EJB05_06633</name>
</gene>
<name>A0A5J9WGH5_9POAL</name>
<dbReference type="PROSITE" id="PS51050">
    <property type="entry name" value="ZF_CW"/>
    <property type="match status" value="1"/>
</dbReference>
<feature type="compositionally biased region" description="Polar residues" evidence="4">
    <location>
        <begin position="998"/>
        <end position="1008"/>
    </location>
</feature>
<evidence type="ECO:0000313" key="7">
    <source>
        <dbReference type="Proteomes" id="UP000324897"/>
    </source>
</evidence>
<evidence type="ECO:0000256" key="1">
    <source>
        <dbReference type="ARBA" id="ARBA00022723"/>
    </source>
</evidence>
<protein>
    <recommendedName>
        <fullName evidence="5">CW-type domain-containing protein</fullName>
    </recommendedName>
</protein>
<dbReference type="OrthoDB" id="757982at2759"/>
<dbReference type="Gene3D" id="3.30.40.100">
    <property type="match status" value="1"/>
</dbReference>
<dbReference type="GO" id="GO:0008270">
    <property type="term" value="F:zinc ion binding"/>
    <property type="evidence" value="ECO:0007669"/>
    <property type="project" value="UniProtKB-KW"/>
</dbReference>
<dbReference type="PANTHER" id="PTHR46524:SF7">
    <property type="entry name" value="CW-TYPE ZINC FINGER"/>
    <property type="match status" value="1"/>
</dbReference>
<feature type="compositionally biased region" description="Pro residues" evidence="4">
    <location>
        <begin position="1"/>
        <end position="12"/>
    </location>
</feature>
<feature type="region of interest" description="Disordered" evidence="4">
    <location>
        <begin position="136"/>
        <end position="170"/>
    </location>
</feature>
<dbReference type="PANTHER" id="PTHR46524">
    <property type="entry name" value="CW-TYPE ZINC FINGER"/>
    <property type="match status" value="1"/>
</dbReference>
<feature type="region of interest" description="Disordered" evidence="4">
    <location>
        <begin position="716"/>
        <end position="739"/>
    </location>
</feature>
<evidence type="ECO:0000313" key="6">
    <source>
        <dbReference type="EMBL" id="TVU47055.1"/>
    </source>
</evidence>
<evidence type="ECO:0000256" key="2">
    <source>
        <dbReference type="ARBA" id="ARBA00022771"/>
    </source>
</evidence>
<evidence type="ECO:0000256" key="4">
    <source>
        <dbReference type="SAM" id="MobiDB-lite"/>
    </source>
</evidence>
<dbReference type="Pfam" id="PF24756">
    <property type="entry name" value="THD_CWZF3-5-7"/>
    <property type="match status" value="1"/>
</dbReference>
<dbReference type="AlphaFoldDB" id="A0A5J9WGH5"/>
<dbReference type="InterPro" id="IPR011124">
    <property type="entry name" value="Znf_CW"/>
</dbReference>
<feature type="compositionally biased region" description="Acidic residues" evidence="4">
    <location>
        <begin position="20"/>
        <end position="29"/>
    </location>
</feature>
<dbReference type="EMBL" id="RWGY01000004">
    <property type="protein sequence ID" value="TVU47055.1"/>
    <property type="molecule type" value="Genomic_DNA"/>
</dbReference>
<evidence type="ECO:0000256" key="3">
    <source>
        <dbReference type="ARBA" id="ARBA00022833"/>
    </source>
</evidence>
<feature type="region of interest" description="Disordered" evidence="4">
    <location>
        <begin position="456"/>
        <end position="496"/>
    </location>
</feature>
<reference evidence="6 7" key="1">
    <citation type="journal article" date="2019" name="Sci. Rep.">
        <title>A high-quality genome of Eragrostis curvula grass provides insights into Poaceae evolution and supports new strategies to enhance forage quality.</title>
        <authorList>
            <person name="Carballo J."/>
            <person name="Santos B.A.C.M."/>
            <person name="Zappacosta D."/>
            <person name="Garbus I."/>
            <person name="Selva J.P."/>
            <person name="Gallo C.A."/>
            <person name="Diaz A."/>
            <person name="Albertini E."/>
            <person name="Caccamo M."/>
            <person name="Echenique V."/>
        </authorList>
    </citation>
    <scope>NUCLEOTIDE SEQUENCE [LARGE SCALE GENOMIC DNA]</scope>
    <source>
        <strain evidence="7">cv. Victoria</strain>
        <tissue evidence="6">Leaf</tissue>
    </source>
</reference>
<dbReference type="Gramene" id="TVU47055">
    <property type="protein sequence ID" value="TVU47055"/>
    <property type="gene ID" value="EJB05_06633"/>
</dbReference>
<feature type="domain" description="CW-type" evidence="5">
    <location>
        <begin position="360"/>
        <end position="413"/>
    </location>
</feature>
<feature type="region of interest" description="Disordered" evidence="4">
    <location>
        <begin position="975"/>
        <end position="1008"/>
    </location>
</feature>
<feature type="compositionally biased region" description="Polar residues" evidence="4">
    <location>
        <begin position="136"/>
        <end position="161"/>
    </location>
</feature>
<feature type="compositionally biased region" description="Basic and acidic residues" evidence="4">
    <location>
        <begin position="730"/>
        <end position="739"/>
    </location>
</feature>
<dbReference type="Pfam" id="PF07496">
    <property type="entry name" value="zf-CW"/>
    <property type="match status" value="1"/>
</dbReference>
<sequence length="1112" mass="122242">MLLPRGVPPPQPEGGRLAGDTEEEEELEEGEARPDDSDDDFFDPDIALSYIDEKIHHVLGHFQKEFEGGISADNLGPKFGGYGSFLPTYQHSPPLLPQTRSSHAATNIITSRSPCQPSAERMDRDLSAVAVQSISRNNGSITPSNSDLCKNERFSSTNSEESVAVSDSLDRSNNVLSRKNAAIYSGLGLDISSSSSMEESPDRLGGPYESPRTILQVMTCFQVPGGFMLSPLHDNVLRLANKVTPLLKKTEEHLSMKNVPKEFEGHLQSSISPGHFRGFLANQFKFGSKKAESHKDLGEHLPNRCEEDMEQVLMENRSAKGELWQKERTVNTINENDFDVTSARKDIPTSVNAPPVPATVVTKDHWVCCDSCQKWRLLPYGTSPSMLPKKWKCSMLYWLPGMNRCDISEDETTNALNALYLIPAPAIGVSSGGPHTAGGDIAILSAQNISAQLDKCGEKKTSPGHGNGLNESSYHTPLETPPTCNEQNSKKQERIVDYKNDKFEKDSVSKDDLMPMSKSANLLYEKQKSEKGDLKERTRVHSNLKTKREIDQDKHKTFKKTRKEDQHQINRVWEHECDSVGGEVSGEPKAFPAEIKSMKGSLQTGDIPLRKEKITSAYEKLCAKIDGTVNTNSGTIHSPVKYSRTEVGDECNGQVNIEESQAAVKPIFHGSLQGNSDSSNKEIAQSGRAQLSDITCLKKVCDNNLPKATWRRDFPKTGTGVGTGAAHLSSSDKKGWEMERPSHHAGLNAIALENKTSACRGSGQKLVFSFDGEEKSKPRISEQDIQKPAAQYIHLPVNEGKQEVCSTSVKFDASQMEALSRRPNVRTGVQHVTVRQEGLKHSDASPVGKDGSMVAFALKEARDLKHKANHLKNKGLELESTGLYFEAALKFLHVAFLLETPTFDSSRPGDTAESMKMYSETAKLCKFCAHQYERSKNMAAAALAYKCVEVAYLKAAYYKNPSARKDRRELQAVAQIDPGESSSSFARDTDNINGHGLSKNSSTKDGNSPQVVANNLPLAVRNQAHLLRLLAYQLVNGAFPFKKEEVNGINDVNGAFDATRKSQLAIVSAIGIQGGKGMDDGLASVKTVLDFNFCNVNELLRLVRLSMESISI</sequence>
<keyword evidence="3" id="KW-0862">Zinc</keyword>
<keyword evidence="2" id="KW-0863">Zinc-finger</keyword>
<organism evidence="6 7">
    <name type="scientific">Eragrostis curvula</name>
    <name type="common">weeping love grass</name>
    <dbReference type="NCBI Taxonomy" id="38414"/>
    <lineage>
        <taxon>Eukaryota</taxon>
        <taxon>Viridiplantae</taxon>
        <taxon>Streptophyta</taxon>
        <taxon>Embryophyta</taxon>
        <taxon>Tracheophyta</taxon>
        <taxon>Spermatophyta</taxon>
        <taxon>Magnoliopsida</taxon>
        <taxon>Liliopsida</taxon>
        <taxon>Poales</taxon>
        <taxon>Poaceae</taxon>
        <taxon>PACMAD clade</taxon>
        <taxon>Chloridoideae</taxon>
        <taxon>Eragrostideae</taxon>
        <taxon>Eragrostidinae</taxon>
        <taxon>Eragrostis</taxon>
    </lineage>
</organism>
<proteinExistence type="predicted"/>
<dbReference type="Proteomes" id="UP000324897">
    <property type="component" value="Chromosome 5"/>
</dbReference>
<comment type="caution">
    <text evidence="6">The sequence shown here is derived from an EMBL/GenBank/DDBJ whole genome shotgun (WGS) entry which is preliminary data.</text>
</comment>
<accession>A0A5J9WGH5</accession>
<keyword evidence="7" id="KW-1185">Reference proteome</keyword>
<dbReference type="InterPro" id="IPR056406">
    <property type="entry name" value="THD_CWZF3/5/7"/>
</dbReference>
<evidence type="ECO:0000259" key="5">
    <source>
        <dbReference type="PROSITE" id="PS51050"/>
    </source>
</evidence>
<keyword evidence="1" id="KW-0479">Metal-binding</keyword>